<dbReference type="GO" id="GO:0098588">
    <property type="term" value="C:bounding membrane of organelle"/>
    <property type="evidence" value="ECO:0007669"/>
    <property type="project" value="UniProtKB-ARBA"/>
</dbReference>
<dbReference type="GO" id="GO:0034488">
    <property type="term" value="P:basic amino acid transmembrane export from vacuole"/>
    <property type="evidence" value="ECO:0007669"/>
    <property type="project" value="UniProtKB-ARBA"/>
</dbReference>
<reference evidence="12" key="1">
    <citation type="submission" date="2023-06" db="EMBL/GenBank/DDBJ databases">
        <title>Draft genome of Marssonina rosae.</title>
        <authorList>
            <person name="Cheng Q."/>
        </authorList>
    </citation>
    <scope>NUCLEOTIDE SEQUENCE</scope>
    <source>
        <strain evidence="12">R4</strain>
    </source>
</reference>
<evidence type="ECO:0000256" key="2">
    <source>
        <dbReference type="ARBA" id="ARBA00004127"/>
    </source>
</evidence>
<proteinExistence type="inferred from homology"/>
<dbReference type="Gene3D" id="1.20.1280.290">
    <property type="match status" value="2"/>
</dbReference>
<feature type="transmembrane region" description="Helical" evidence="11">
    <location>
        <begin position="290"/>
        <end position="310"/>
    </location>
</feature>
<feature type="transmembrane region" description="Helical" evidence="11">
    <location>
        <begin position="171"/>
        <end position="191"/>
    </location>
</feature>
<evidence type="ECO:0000256" key="6">
    <source>
        <dbReference type="ARBA" id="ARBA00022737"/>
    </source>
</evidence>
<dbReference type="SMART" id="SM00679">
    <property type="entry name" value="CTNS"/>
    <property type="match status" value="2"/>
</dbReference>
<dbReference type="AlphaFoldDB" id="A0AAD9WAW7"/>
<gene>
    <name evidence="12" type="ORF">QTJ16_006854</name>
</gene>
<dbReference type="EMBL" id="JAUBYV010000012">
    <property type="protein sequence ID" value="KAK2623673.1"/>
    <property type="molecule type" value="Genomic_DNA"/>
</dbReference>
<organism evidence="12 13">
    <name type="scientific">Diplocarpon rosae</name>
    <dbReference type="NCBI Taxonomy" id="946125"/>
    <lineage>
        <taxon>Eukaryota</taxon>
        <taxon>Fungi</taxon>
        <taxon>Dikarya</taxon>
        <taxon>Ascomycota</taxon>
        <taxon>Pezizomycotina</taxon>
        <taxon>Leotiomycetes</taxon>
        <taxon>Helotiales</taxon>
        <taxon>Drepanopezizaceae</taxon>
        <taxon>Diplocarpon</taxon>
    </lineage>
</organism>
<feature type="transmembrane region" description="Helical" evidence="11">
    <location>
        <begin position="251"/>
        <end position="270"/>
    </location>
</feature>
<feature type="transmembrane region" description="Helical" evidence="11">
    <location>
        <begin position="211"/>
        <end position="230"/>
    </location>
</feature>
<dbReference type="InterPro" id="IPR006603">
    <property type="entry name" value="PQ-loop_rpt"/>
</dbReference>
<evidence type="ECO:0000256" key="4">
    <source>
        <dbReference type="ARBA" id="ARBA00022554"/>
    </source>
</evidence>
<dbReference type="PANTHER" id="PTHR16201:SF35">
    <property type="entry name" value="VACUOLAR AMINO ACID TRANSPORTER YPQ1-RELATED"/>
    <property type="match status" value="1"/>
</dbReference>
<name>A0AAD9WAW7_9HELO</name>
<evidence type="ECO:0000313" key="12">
    <source>
        <dbReference type="EMBL" id="KAK2623673.1"/>
    </source>
</evidence>
<evidence type="ECO:0000256" key="8">
    <source>
        <dbReference type="ARBA" id="ARBA00023136"/>
    </source>
</evidence>
<protein>
    <recommendedName>
        <fullName evidence="14">PQ-loop-domain-containing protein</fullName>
    </recommendedName>
</protein>
<comment type="caution">
    <text evidence="12">The sequence shown here is derived from an EMBL/GenBank/DDBJ whole genome shotgun (WGS) entry which is preliminary data.</text>
</comment>
<keyword evidence="3" id="KW-0813">Transport</keyword>
<evidence type="ECO:0000256" key="1">
    <source>
        <dbReference type="ARBA" id="ARBA00004116"/>
    </source>
</evidence>
<evidence type="ECO:0000256" key="10">
    <source>
        <dbReference type="SAM" id="MobiDB-lite"/>
    </source>
</evidence>
<evidence type="ECO:0000256" key="11">
    <source>
        <dbReference type="SAM" id="Phobius"/>
    </source>
</evidence>
<dbReference type="GO" id="GO:0015179">
    <property type="term" value="F:L-amino acid transmembrane transporter activity"/>
    <property type="evidence" value="ECO:0007669"/>
    <property type="project" value="UniProtKB-ARBA"/>
</dbReference>
<dbReference type="GO" id="GO:0034490">
    <property type="term" value="P:basic amino acid transmembrane import into vacuole"/>
    <property type="evidence" value="ECO:0007669"/>
    <property type="project" value="UniProtKB-ARBA"/>
</dbReference>
<comment type="subcellular location">
    <subcellularLocation>
        <location evidence="2">Endomembrane system</location>
        <topology evidence="2">Multi-pass membrane protein</topology>
    </subcellularLocation>
    <subcellularLocation>
        <location evidence="1">Vacuole</location>
    </subcellularLocation>
</comment>
<evidence type="ECO:0008006" key="14">
    <source>
        <dbReference type="Google" id="ProtNLM"/>
    </source>
</evidence>
<keyword evidence="5 11" id="KW-0812">Transmembrane</keyword>
<dbReference type="PANTHER" id="PTHR16201">
    <property type="entry name" value="SEVEN TRANSMEMBRANE PROTEIN 1-RELATED"/>
    <property type="match status" value="1"/>
</dbReference>
<feature type="transmembrane region" description="Helical" evidence="11">
    <location>
        <begin position="47"/>
        <end position="68"/>
    </location>
</feature>
<dbReference type="GO" id="GO:0015101">
    <property type="term" value="F:organic cation transmembrane transporter activity"/>
    <property type="evidence" value="ECO:0007669"/>
    <property type="project" value="UniProtKB-ARBA"/>
</dbReference>
<evidence type="ECO:0000313" key="13">
    <source>
        <dbReference type="Proteomes" id="UP001285354"/>
    </source>
</evidence>
<dbReference type="GO" id="GO:0015174">
    <property type="term" value="F:basic amino acid transmembrane transporter activity"/>
    <property type="evidence" value="ECO:0007669"/>
    <property type="project" value="UniProtKB-ARBA"/>
</dbReference>
<comment type="similarity">
    <text evidence="9">Belongs to the laat-1 family.</text>
</comment>
<dbReference type="Proteomes" id="UP001285354">
    <property type="component" value="Unassembled WGS sequence"/>
</dbReference>
<evidence type="ECO:0000256" key="7">
    <source>
        <dbReference type="ARBA" id="ARBA00022989"/>
    </source>
</evidence>
<keyword evidence="4" id="KW-0926">Vacuole</keyword>
<keyword evidence="6" id="KW-0677">Repeat</keyword>
<keyword evidence="8 11" id="KW-0472">Membrane</keyword>
<feature type="compositionally biased region" description="Basic and acidic residues" evidence="10">
    <location>
        <begin position="335"/>
        <end position="352"/>
    </location>
</feature>
<accession>A0AAD9WAW7</accession>
<dbReference type="InterPro" id="IPR051415">
    <property type="entry name" value="LAAT-1"/>
</dbReference>
<evidence type="ECO:0000256" key="3">
    <source>
        <dbReference type="ARBA" id="ARBA00022448"/>
    </source>
</evidence>
<keyword evidence="7 11" id="KW-1133">Transmembrane helix</keyword>
<feature type="transmembrane region" description="Helical" evidence="11">
    <location>
        <begin position="12"/>
        <end position="35"/>
    </location>
</feature>
<feature type="transmembrane region" description="Helical" evidence="11">
    <location>
        <begin position="74"/>
        <end position="96"/>
    </location>
</feature>
<keyword evidence="13" id="KW-1185">Reference proteome</keyword>
<dbReference type="GO" id="GO:0005773">
    <property type="term" value="C:vacuole"/>
    <property type="evidence" value="ECO:0007669"/>
    <property type="project" value="UniProtKB-SubCell"/>
</dbReference>
<evidence type="ECO:0000256" key="5">
    <source>
        <dbReference type="ARBA" id="ARBA00022692"/>
    </source>
</evidence>
<dbReference type="GO" id="GO:0012505">
    <property type="term" value="C:endomembrane system"/>
    <property type="evidence" value="ECO:0007669"/>
    <property type="project" value="UniProtKB-SubCell"/>
</dbReference>
<dbReference type="FunFam" id="1.20.1280.290:FF:000011">
    <property type="entry name" value="PQ loop repeat protein"/>
    <property type="match status" value="1"/>
</dbReference>
<evidence type="ECO:0000256" key="9">
    <source>
        <dbReference type="ARBA" id="ARBA00038039"/>
    </source>
</evidence>
<feature type="region of interest" description="Disordered" evidence="10">
    <location>
        <begin position="332"/>
        <end position="352"/>
    </location>
</feature>
<dbReference type="Pfam" id="PF04193">
    <property type="entry name" value="PQ-loop"/>
    <property type="match status" value="2"/>
</dbReference>
<sequence length="352" mass="38786">MVPPTETLNLSITAISGILGSISIACWIVVFSPQIVENFRRGSAEGLSLQFIIVWLAGDIFNILGAILQGVLPTMLILAIYYTLADVVLLGQCFYYRGFTWKDEVVAPKTSGNGHSHIGEANERTGLLAPVAGERRPSSVSASHLSPAVPLLDAQDAPAWKKPTTRLQATMFNLVAILLVISAGILGWYISDTSRSSHSDRTPKHPSPEPLIFNLWGQIFGYFCAVLYLGSRIPQLLLNYRRKSTEGVSMLFFLFACIGNLTYVLSIFAYEPVCAGYRGRCEDGEKSALYGRYILINTSWLAGSLGTLFLDMGIFAQFFIYREGQVTEVSAVENGHARTESRDTRPLLERDD</sequence>